<dbReference type="EMBL" id="LANI01000003">
    <property type="protein sequence ID" value="KKJ77663.1"/>
    <property type="molecule type" value="Genomic_DNA"/>
</dbReference>
<proteinExistence type="predicted"/>
<keyword evidence="2" id="KW-1185">Reference proteome</keyword>
<reference evidence="1 2" key="1">
    <citation type="submission" date="2015-03" db="EMBL/GenBank/DDBJ databases">
        <title>Genome sequence of Kiloniella sp. P1-1, isolated from the gut microflora of Pacific white shrimp, Penaeus vannamei.</title>
        <authorList>
            <person name="Shao Z."/>
            <person name="Wang L."/>
            <person name="Li X."/>
        </authorList>
    </citation>
    <scope>NUCLEOTIDE SEQUENCE [LARGE SCALE GENOMIC DNA]</scope>
    <source>
        <strain evidence="1 2">P1-1</strain>
    </source>
</reference>
<protein>
    <submittedName>
        <fullName evidence="1">Uncharacterized protein</fullName>
    </submittedName>
</protein>
<dbReference type="STRING" id="1549748.WH95_04180"/>
<evidence type="ECO:0000313" key="1">
    <source>
        <dbReference type="EMBL" id="KKJ77663.1"/>
    </source>
</evidence>
<gene>
    <name evidence="1" type="ORF">WH95_04180</name>
</gene>
<dbReference type="AlphaFoldDB" id="A0A0M2RDP5"/>
<evidence type="ECO:0000313" key="2">
    <source>
        <dbReference type="Proteomes" id="UP000034491"/>
    </source>
</evidence>
<comment type="caution">
    <text evidence="1">The sequence shown here is derived from an EMBL/GenBank/DDBJ whole genome shotgun (WGS) entry which is preliminary data.</text>
</comment>
<dbReference type="Proteomes" id="UP000034491">
    <property type="component" value="Unassembled WGS sequence"/>
</dbReference>
<accession>A0A0M2RDP5</accession>
<name>A0A0M2RDP5_9PROT</name>
<sequence>MFSWLLEIIVPGGEEIFKLPLLLVYKGGVNLAFFRDSMEVFAIWLYSRSLLYFLVSYENWPEFRREINVVNFS</sequence>
<organism evidence="1 2">
    <name type="scientific">Kiloniella litopenaei</name>
    <dbReference type="NCBI Taxonomy" id="1549748"/>
    <lineage>
        <taxon>Bacteria</taxon>
        <taxon>Pseudomonadati</taxon>
        <taxon>Pseudomonadota</taxon>
        <taxon>Alphaproteobacteria</taxon>
        <taxon>Rhodospirillales</taxon>
        <taxon>Kiloniellaceae</taxon>
        <taxon>Kiloniella</taxon>
    </lineage>
</organism>